<accession>A0ABM1DVX2</accession>
<gene>
    <name evidence="5" type="primary">LOC106806608</name>
</gene>
<evidence type="ECO:0000256" key="2">
    <source>
        <dbReference type="SAM" id="Coils"/>
    </source>
</evidence>
<dbReference type="RefSeq" id="XP_014664093.1">
    <property type="nucleotide sequence ID" value="XM_014808607.1"/>
</dbReference>
<organism evidence="4 5">
    <name type="scientific">Priapulus caudatus</name>
    <name type="common">Priapulid worm</name>
    <dbReference type="NCBI Taxonomy" id="37621"/>
    <lineage>
        <taxon>Eukaryota</taxon>
        <taxon>Metazoa</taxon>
        <taxon>Ecdysozoa</taxon>
        <taxon>Scalidophora</taxon>
        <taxon>Priapulida</taxon>
        <taxon>Priapulimorpha</taxon>
        <taxon>Priapulimorphida</taxon>
        <taxon>Priapulidae</taxon>
        <taxon>Priapulus</taxon>
    </lineage>
</organism>
<evidence type="ECO:0000256" key="3">
    <source>
        <dbReference type="SAM" id="MobiDB-lite"/>
    </source>
</evidence>
<keyword evidence="1 2" id="KW-0175">Coiled coil</keyword>
<feature type="coiled-coil region" evidence="2">
    <location>
        <begin position="58"/>
        <end position="134"/>
    </location>
</feature>
<keyword evidence="4" id="KW-1185">Reference proteome</keyword>
<feature type="coiled-coil region" evidence="2">
    <location>
        <begin position="278"/>
        <end position="305"/>
    </location>
</feature>
<feature type="coiled-coil region" evidence="2">
    <location>
        <begin position="331"/>
        <end position="416"/>
    </location>
</feature>
<dbReference type="PANTHER" id="PTHR21549">
    <property type="entry name" value="MUTATED IN BLADDER CANCER 1"/>
    <property type="match status" value="1"/>
</dbReference>
<dbReference type="PANTHER" id="PTHR21549:SF0">
    <property type="entry name" value="COILED-COIL DOMAIN-CONTAINING PROTEIN 112"/>
    <property type="match status" value="1"/>
</dbReference>
<name>A0ABM1DVX2_PRICU</name>
<proteinExistence type="predicted"/>
<evidence type="ECO:0000313" key="5">
    <source>
        <dbReference type="RefSeq" id="XP_014664093.1"/>
    </source>
</evidence>
<dbReference type="InterPro" id="IPR039902">
    <property type="entry name" value="CCDC148/CCDC112"/>
</dbReference>
<protein>
    <submittedName>
        <fullName evidence="5">Coiled-coil domain-containing protein 112-like</fullName>
    </submittedName>
</protein>
<dbReference type="GeneID" id="106806608"/>
<sequence>MANDNYKQILKELTDLKNRCINAEKECTTFLQRTAVDIKLASLQDMHTDLGQEIYSELRKQEKQLLHVKFNIKQFKNELQHLKPTPQFVETLRNVMEEVESAITNAKQQQRQIQESLNEEENVLSLEIEAIEKRVDSWRQYLGHASEGGAISSHPQRQPAMRQESQANKPAEVEQFDIYAQQHGGLYGGWDEQDHRLFVHLFNRLKDKDKLAQEMIRHIPCFTTEELQQHISWYETFLQLQESKKLAIASWRKQKQIENRQEIDVVQEKTEAPVAKDMAKKEQERREKTKKIEEWKAKCKEIDEEQKHQKCIEDDKKMHAQEKERDRQRRLKALALQYKTKKQENEEWQRRLEHEEQHLVNTRQILAAEEIARFRERDQKLHQKRIEQEKLKQRAVQQKEDRLAKLKQKVAVTIEKDPTRLYQPTKGWVERTKRVGPSGDAKPMSLPHRAIPSWRHGV</sequence>
<dbReference type="Proteomes" id="UP000695022">
    <property type="component" value="Unplaced"/>
</dbReference>
<evidence type="ECO:0000313" key="4">
    <source>
        <dbReference type="Proteomes" id="UP000695022"/>
    </source>
</evidence>
<reference evidence="5" key="1">
    <citation type="submission" date="2025-08" db="UniProtKB">
        <authorList>
            <consortium name="RefSeq"/>
        </authorList>
    </citation>
    <scope>IDENTIFICATION</scope>
</reference>
<feature type="region of interest" description="Disordered" evidence="3">
    <location>
        <begin position="431"/>
        <end position="458"/>
    </location>
</feature>
<evidence type="ECO:0000256" key="1">
    <source>
        <dbReference type="ARBA" id="ARBA00023054"/>
    </source>
</evidence>